<dbReference type="OrthoDB" id="9781996at2"/>
<comment type="caution">
    <text evidence="2">The sequence shown here is derived from an EMBL/GenBank/DDBJ whole genome shotgun (WGS) entry which is preliminary data.</text>
</comment>
<evidence type="ECO:0000256" key="1">
    <source>
        <dbReference type="SAM" id="Phobius"/>
    </source>
</evidence>
<evidence type="ECO:0000313" key="3">
    <source>
        <dbReference type="Proteomes" id="UP000280696"/>
    </source>
</evidence>
<dbReference type="EMBL" id="RAYQ01000015">
    <property type="protein sequence ID" value="RKI90320.1"/>
    <property type="molecule type" value="Genomic_DNA"/>
</dbReference>
<feature type="transmembrane region" description="Helical" evidence="1">
    <location>
        <begin position="98"/>
        <end position="119"/>
    </location>
</feature>
<keyword evidence="1" id="KW-0472">Membrane</keyword>
<accession>A0A3A9AF86</accession>
<keyword evidence="1" id="KW-1133">Transmembrane helix</keyword>
<dbReference type="AlphaFoldDB" id="A0A3A9AF86"/>
<reference evidence="2 3" key="1">
    <citation type="submission" date="2018-09" db="EMBL/GenBank/DDBJ databases">
        <title>Murine metabolic-syndrome-specific gut microbial biobank.</title>
        <authorList>
            <person name="Liu C."/>
        </authorList>
    </citation>
    <scope>NUCLEOTIDE SEQUENCE [LARGE SCALE GENOMIC DNA]</scope>
    <source>
        <strain evidence="2 3">0.1xD8-82</strain>
    </source>
</reference>
<evidence type="ECO:0000313" key="2">
    <source>
        <dbReference type="EMBL" id="RKI90320.1"/>
    </source>
</evidence>
<feature type="transmembrane region" description="Helical" evidence="1">
    <location>
        <begin position="18"/>
        <end position="38"/>
    </location>
</feature>
<feature type="transmembrane region" description="Helical" evidence="1">
    <location>
        <begin position="166"/>
        <end position="194"/>
    </location>
</feature>
<dbReference type="Proteomes" id="UP000280696">
    <property type="component" value="Unassembled WGS sequence"/>
</dbReference>
<gene>
    <name evidence="2" type="ORF">D7V94_14495</name>
</gene>
<feature type="transmembrane region" description="Helical" evidence="1">
    <location>
        <begin position="58"/>
        <end position="77"/>
    </location>
</feature>
<proteinExistence type="predicted"/>
<dbReference type="CDD" id="cd21809">
    <property type="entry name" value="ABC-2_lan_permease-like"/>
    <property type="match status" value="1"/>
</dbReference>
<feature type="transmembrane region" description="Helical" evidence="1">
    <location>
        <begin position="139"/>
        <end position="159"/>
    </location>
</feature>
<sequence length="243" mass="27295">MFLACIKSERLKLKHSNIWIAFVLLPVIPAVMGTKNYLNNLYILQSEWSSLWTQETLFYSNFFFAPLIAVCCSYLWRMENQNKNRHLLLTMPVPLRDIFLGKFASIVKITIVVQLWIYGLYIISGKLVSLPGFPPAQTFFYTLRGVLGGMVIAALQLTLSMIIRSFAVPIVIAIIGSITGLLASNSPYGAYYPYSLMMLGMNANKTEDMLSGSANIFLASSLFYLTLICLIAVLILKRQDVHA</sequence>
<keyword evidence="3" id="KW-1185">Reference proteome</keyword>
<feature type="transmembrane region" description="Helical" evidence="1">
    <location>
        <begin position="214"/>
        <end position="236"/>
    </location>
</feature>
<organism evidence="2 3">
    <name type="scientific">Parablautia intestinalis</name>
    <dbReference type="NCBI Taxonomy" id="2320100"/>
    <lineage>
        <taxon>Bacteria</taxon>
        <taxon>Bacillati</taxon>
        <taxon>Bacillota</taxon>
        <taxon>Clostridia</taxon>
        <taxon>Lachnospirales</taxon>
        <taxon>Lachnospiraceae</taxon>
        <taxon>Parablautia</taxon>
    </lineage>
</organism>
<keyword evidence="1" id="KW-0812">Transmembrane</keyword>
<name>A0A3A9AF86_9FIRM</name>
<protein>
    <submittedName>
        <fullName evidence="2">ABC transporter permease</fullName>
    </submittedName>
</protein>
<dbReference type="RefSeq" id="WP_120471000.1">
    <property type="nucleotide sequence ID" value="NZ_RAYQ01000015.1"/>
</dbReference>
<dbReference type="Pfam" id="PF12730">
    <property type="entry name" value="ABC2_membrane_4"/>
    <property type="match status" value="1"/>
</dbReference>